<dbReference type="Gene3D" id="3.50.50.60">
    <property type="entry name" value="FAD/NAD(P)-binding domain"/>
    <property type="match status" value="1"/>
</dbReference>
<keyword evidence="9" id="KW-0274">FAD</keyword>
<dbReference type="PIRSF" id="PIRSF000171">
    <property type="entry name" value="SDHA_APRA_LASPO"/>
    <property type="match status" value="1"/>
</dbReference>
<dbReference type="FunFam" id="1.20.58.100:FF:000001">
    <property type="entry name" value="Succinate dehydrogenase flavoprotein subunit (SdhA)"/>
    <property type="match status" value="1"/>
</dbReference>
<dbReference type="Pfam" id="PF02910">
    <property type="entry name" value="Succ_DH_flav_C"/>
    <property type="match status" value="1"/>
</dbReference>
<evidence type="ECO:0000256" key="15">
    <source>
        <dbReference type="SAM" id="Coils"/>
    </source>
</evidence>
<keyword evidence="19" id="KW-1185">Reference proteome</keyword>
<keyword evidence="15" id="KW-0175">Coiled coil</keyword>
<dbReference type="Gene3D" id="3.90.700.10">
    <property type="entry name" value="Succinate dehydrogenase/fumarate reductase flavoprotein, catalytic domain"/>
    <property type="match status" value="1"/>
</dbReference>
<evidence type="ECO:0000256" key="11">
    <source>
        <dbReference type="ARBA" id="ARBA00023002"/>
    </source>
</evidence>
<evidence type="ECO:0000313" key="18">
    <source>
        <dbReference type="EMBL" id="QDL11841.1"/>
    </source>
</evidence>
<dbReference type="GO" id="GO:0033765">
    <property type="term" value="F:steroid dehydrogenase activity, acting on the CH-CH group of donors"/>
    <property type="evidence" value="ECO:0007669"/>
    <property type="project" value="UniProtKB-ARBA"/>
</dbReference>
<sequence length="575" mass="64082">MLEHDVIIVGGGLAGCRAAVEIARIDPSLNVAVVAKTHPIRSHSVAAQGGMAASLKNVDSADSWEAHAFDTVKGSDYLADQDAVEILTREAPDVVIDLEHMGVLFSRLNDGRIAQRAFGGHSHNRTCYAADKTGHAILHELVNNLRRYGVHIYQEWYVMRLILEEGQAKGVVMYRIEDGHIEVLRAKAVMFATGGYGRVYNTTSNDYASTGDGLAMTALAGLPLQDMEFVQFHPTGLYPVGVLISEAVRGEGAYLINSEGERFMERYAPSRMELAPRDITSRAIAYELRAGRGVHSDGSAGGPFVYLDLRHMGKEKIMSRVPFSWEEAHRLVGVDAVTQPMPVRPTIHYCMGGIPVNTEGQVRSSGDGLIDGFFAAGETACVSVHGANRLGSNSLLECVVYGRRTGASLAHFVQKRKLPIVDEQRYITEAQQEIQALLDQSGKYRINQVRQAFQDDMTQYCGVFRTEELMREGLNKVQELEEQYSQIYLDDKGSCWNTEIIEAFETRSLMVVGRMILESALNRQESRGAHFREDYPQRDDTNFLRHTMAYYSPAGIDIQYRPVAITMFQPQERKY</sequence>
<feature type="active site" description="Proton acceptor" evidence="14">
    <location>
        <position position="277"/>
    </location>
</feature>
<comment type="cofactor">
    <cofactor evidence="1">
        <name>FAD</name>
        <dbReference type="ChEBI" id="CHEBI:57692"/>
    </cofactor>
</comment>
<keyword evidence="7" id="KW-0813">Transport</keyword>
<dbReference type="Gene3D" id="1.20.58.100">
    <property type="entry name" value="Fumarate reductase/succinate dehydrogenase flavoprotein-like, C-terminal domain"/>
    <property type="match status" value="1"/>
</dbReference>
<gene>
    <name evidence="18" type="ORF">DP114_31615</name>
</gene>
<dbReference type="AlphaFoldDB" id="A0A856MQG3"/>
<evidence type="ECO:0000256" key="7">
    <source>
        <dbReference type="ARBA" id="ARBA00022448"/>
    </source>
</evidence>
<dbReference type="Proteomes" id="UP000503129">
    <property type="component" value="Chromosome"/>
</dbReference>
<comment type="catalytic activity">
    <reaction evidence="13">
        <text>a quinone + succinate = fumarate + a quinol</text>
        <dbReference type="Rhea" id="RHEA:40523"/>
        <dbReference type="ChEBI" id="CHEBI:24646"/>
        <dbReference type="ChEBI" id="CHEBI:29806"/>
        <dbReference type="ChEBI" id="CHEBI:30031"/>
        <dbReference type="ChEBI" id="CHEBI:132124"/>
        <dbReference type="EC" id="1.3.5.1"/>
    </reaction>
</comment>
<dbReference type="InterPro" id="IPR030664">
    <property type="entry name" value="SdhA/FrdA/AprA"/>
</dbReference>
<dbReference type="InterPro" id="IPR003952">
    <property type="entry name" value="FRD_SDH_FAD_BS"/>
</dbReference>
<evidence type="ECO:0000256" key="1">
    <source>
        <dbReference type="ARBA" id="ARBA00001974"/>
    </source>
</evidence>
<evidence type="ECO:0000256" key="2">
    <source>
        <dbReference type="ARBA" id="ARBA00004170"/>
    </source>
</evidence>
<dbReference type="Pfam" id="PF00890">
    <property type="entry name" value="FAD_binding_2"/>
    <property type="match status" value="1"/>
</dbReference>
<evidence type="ECO:0000259" key="17">
    <source>
        <dbReference type="Pfam" id="PF02910"/>
    </source>
</evidence>
<evidence type="ECO:0000256" key="10">
    <source>
        <dbReference type="ARBA" id="ARBA00022982"/>
    </source>
</evidence>
<feature type="domain" description="FAD-dependent oxidoreductase 2 FAD-binding" evidence="16">
    <location>
        <begin position="5"/>
        <end position="395"/>
    </location>
</feature>
<protein>
    <recommendedName>
        <fullName evidence="6">Succinate dehydrogenase flavoprotein subunit</fullName>
        <ecNumber evidence="5">1.3.5.1</ecNumber>
    </recommendedName>
</protein>
<dbReference type="GO" id="GO:0008177">
    <property type="term" value="F:succinate dehydrogenase (quinone) activity"/>
    <property type="evidence" value="ECO:0007669"/>
    <property type="project" value="UniProtKB-EC"/>
</dbReference>
<evidence type="ECO:0000256" key="5">
    <source>
        <dbReference type="ARBA" id="ARBA00012792"/>
    </source>
</evidence>
<keyword evidence="8" id="KW-0285">Flavoprotein</keyword>
<evidence type="ECO:0000256" key="3">
    <source>
        <dbReference type="ARBA" id="ARBA00004894"/>
    </source>
</evidence>
<dbReference type="Gene3D" id="4.10.80.40">
    <property type="entry name" value="succinate dehydrogenase protein domain"/>
    <property type="match status" value="1"/>
</dbReference>
<dbReference type="GO" id="GO:0009061">
    <property type="term" value="P:anaerobic respiration"/>
    <property type="evidence" value="ECO:0007669"/>
    <property type="project" value="TreeGrafter"/>
</dbReference>
<comment type="pathway">
    <text evidence="3">Carbohydrate metabolism; tricarboxylic acid cycle; fumarate from succinate (bacterial route): step 1/1.</text>
</comment>
<dbReference type="InterPro" id="IPR015939">
    <property type="entry name" value="Fum_Rdtase/Succ_DH_flav-like_C"/>
</dbReference>
<dbReference type="InterPro" id="IPR003953">
    <property type="entry name" value="FAD-dep_OxRdtase_2_FAD-bd"/>
</dbReference>
<evidence type="ECO:0000313" key="19">
    <source>
        <dbReference type="Proteomes" id="UP000503129"/>
    </source>
</evidence>
<comment type="similarity">
    <text evidence="4">Belongs to the FAD-dependent oxidoreductase 2 family. FRD/SDH subfamily.</text>
</comment>
<evidence type="ECO:0000256" key="14">
    <source>
        <dbReference type="PIRSR" id="PIRSR000171-1"/>
    </source>
</evidence>
<dbReference type="NCBIfam" id="TIGR01812">
    <property type="entry name" value="sdhA_frdA_Gneg"/>
    <property type="match status" value="1"/>
</dbReference>
<dbReference type="GO" id="GO:0022900">
    <property type="term" value="P:electron transport chain"/>
    <property type="evidence" value="ECO:0007669"/>
    <property type="project" value="InterPro"/>
</dbReference>
<dbReference type="InterPro" id="IPR037099">
    <property type="entry name" value="Fum_R/Succ_DH_flav-like_C_sf"/>
</dbReference>
<evidence type="ECO:0000256" key="9">
    <source>
        <dbReference type="ARBA" id="ARBA00022827"/>
    </source>
</evidence>
<dbReference type="PANTHER" id="PTHR11632:SF51">
    <property type="entry name" value="SUCCINATE DEHYDROGENASE [UBIQUINONE] FLAVOPROTEIN SUBUNIT, MITOCHONDRIAL"/>
    <property type="match status" value="1"/>
</dbReference>
<dbReference type="EMBL" id="CP030118">
    <property type="protein sequence ID" value="QDL11841.1"/>
    <property type="molecule type" value="Genomic_DNA"/>
</dbReference>
<dbReference type="SUPFAM" id="SSF56425">
    <property type="entry name" value="Succinate dehydrogenase/fumarate reductase flavoprotein, catalytic domain"/>
    <property type="match status" value="1"/>
</dbReference>
<dbReference type="KEGG" id="bsen:DP114_31615"/>
<feature type="coiled-coil region" evidence="15">
    <location>
        <begin position="420"/>
        <end position="483"/>
    </location>
</feature>
<dbReference type="SUPFAM" id="SSF51905">
    <property type="entry name" value="FAD/NAD(P)-binding domain"/>
    <property type="match status" value="1"/>
</dbReference>
<evidence type="ECO:0000256" key="8">
    <source>
        <dbReference type="ARBA" id="ARBA00022630"/>
    </source>
</evidence>
<proteinExistence type="inferred from homology"/>
<comment type="subcellular location">
    <subcellularLocation>
        <location evidence="2">Membrane</location>
        <topology evidence="2">Peripheral membrane protein</topology>
    </subcellularLocation>
</comment>
<feature type="domain" description="Fumarate reductase/succinate dehydrogenase flavoprotein-like C-terminal" evidence="17">
    <location>
        <begin position="450"/>
        <end position="575"/>
    </location>
</feature>
<dbReference type="FunFam" id="3.90.700.10:FF:000001">
    <property type="entry name" value="Mitochondrial succinate dehydrogenase flavoprotein subunit"/>
    <property type="match status" value="1"/>
</dbReference>
<dbReference type="InterPro" id="IPR014006">
    <property type="entry name" value="Succ_Dhase_FrdA_Gneg"/>
</dbReference>
<evidence type="ECO:0000256" key="6">
    <source>
        <dbReference type="ARBA" id="ARBA00019965"/>
    </source>
</evidence>
<dbReference type="NCBIfam" id="NF004613">
    <property type="entry name" value="PRK05945.1"/>
    <property type="match status" value="1"/>
</dbReference>
<evidence type="ECO:0000256" key="4">
    <source>
        <dbReference type="ARBA" id="ARBA00008040"/>
    </source>
</evidence>
<keyword evidence="12" id="KW-0472">Membrane</keyword>
<accession>A0A856MQG3</accession>
<dbReference type="EC" id="1.3.5.1" evidence="5"/>
<dbReference type="RefSeq" id="WP_171977978.1">
    <property type="nucleotide sequence ID" value="NZ_CAWOXK010000001.1"/>
</dbReference>
<dbReference type="InterPro" id="IPR027477">
    <property type="entry name" value="Succ_DH/fumarate_Rdtase_cat_sf"/>
</dbReference>
<evidence type="ECO:0000259" key="16">
    <source>
        <dbReference type="Pfam" id="PF00890"/>
    </source>
</evidence>
<keyword evidence="11" id="KW-0560">Oxidoreductase</keyword>
<evidence type="ECO:0000256" key="13">
    <source>
        <dbReference type="ARBA" id="ARBA00049220"/>
    </source>
</evidence>
<dbReference type="PANTHER" id="PTHR11632">
    <property type="entry name" value="SUCCINATE DEHYDROGENASE 2 FLAVOPROTEIN SUBUNIT"/>
    <property type="match status" value="1"/>
</dbReference>
<name>A0A856MQG3_9CYAN</name>
<dbReference type="GO" id="GO:0005886">
    <property type="term" value="C:plasma membrane"/>
    <property type="evidence" value="ECO:0007669"/>
    <property type="project" value="TreeGrafter"/>
</dbReference>
<dbReference type="SUPFAM" id="SSF46977">
    <property type="entry name" value="Succinate dehydrogenase/fumarate reductase flavoprotein C-terminal domain"/>
    <property type="match status" value="1"/>
</dbReference>
<dbReference type="InterPro" id="IPR036188">
    <property type="entry name" value="FAD/NAD-bd_sf"/>
</dbReference>
<reference evidence="18 19" key="1">
    <citation type="submission" date="2018-06" db="EMBL/GenBank/DDBJ databases">
        <title>Comparative genomics of Brasilonema spp. strains.</title>
        <authorList>
            <person name="Alvarenga D.O."/>
            <person name="Fiore M.F."/>
            <person name="Varani A.M."/>
        </authorList>
    </citation>
    <scope>NUCLEOTIDE SEQUENCE [LARGE SCALE GENOMIC DNA]</scope>
    <source>
        <strain evidence="18 19">CENA114</strain>
    </source>
</reference>
<evidence type="ECO:0000256" key="12">
    <source>
        <dbReference type="ARBA" id="ARBA00023136"/>
    </source>
</evidence>
<dbReference type="GO" id="GO:0050660">
    <property type="term" value="F:flavin adenine dinucleotide binding"/>
    <property type="evidence" value="ECO:0007669"/>
    <property type="project" value="InterPro"/>
</dbReference>
<keyword evidence="10" id="KW-0249">Electron transport</keyword>
<dbReference type="PROSITE" id="PS00504">
    <property type="entry name" value="FRD_SDH_FAD_BINDING"/>
    <property type="match status" value="1"/>
</dbReference>
<organism evidence="18 19">
    <name type="scientific">Brasilonema sennae CENA114</name>
    <dbReference type="NCBI Taxonomy" id="415709"/>
    <lineage>
        <taxon>Bacteria</taxon>
        <taxon>Bacillati</taxon>
        <taxon>Cyanobacteriota</taxon>
        <taxon>Cyanophyceae</taxon>
        <taxon>Nostocales</taxon>
        <taxon>Scytonemataceae</taxon>
        <taxon>Brasilonema</taxon>
        <taxon>Bromeliae group (in: Brasilonema)</taxon>
    </lineage>
</organism>
<dbReference type="GO" id="GO:0009055">
    <property type="term" value="F:electron transfer activity"/>
    <property type="evidence" value="ECO:0007669"/>
    <property type="project" value="TreeGrafter"/>
</dbReference>